<dbReference type="AlphaFoldDB" id="A0A2U1L3B9"/>
<dbReference type="OrthoDB" id="1738151at2759"/>
<evidence type="ECO:0000313" key="1">
    <source>
        <dbReference type="EMBL" id="PWA43493.1"/>
    </source>
</evidence>
<evidence type="ECO:0000313" key="2">
    <source>
        <dbReference type="Proteomes" id="UP000245207"/>
    </source>
</evidence>
<organism evidence="1 2">
    <name type="scientific">Artemisia annua</name>
    <name type="common">Sweet wormwood</name>
    <dbReference type="NCBI Taxonomy" id="35608"/>
    <lineage>
        <taxon>Eukaryota</taxon>
        <taxon>Viridiplantae</taxon>
        <taxon>Streptophyta</taxon>
        <taxon>Embryophyta</taxon>
        <taxon>Tracheophyta</taxon>
        <taxon>Spermatophyta</taxon>
        <taxon>Magnoliopsida</taxon>
        <taxon>eudicotyledons</taxon>
        <taxon>Gunneridae</taxon>
        <taxon>Pentapetalae</taxon>
        <taxon>asterids</taxon>
        <taxon>campanulids</taxon>
        <taxon>Asterales</taxon>
        <taxon>Asteraceae</taxon>
        <taxon>Asteroideae</taxon>
        <taxon>Anthemideae</taxon>
        <taxon>Artemisiinae</taxon>
        <taxon>Artemisia</taxon>
    </lineage>
</organism>
<gene>
    <name evidence="1" type="ORF">CTI12_AA536180</name>
</gene>
<protein>
    <submittedName>
        <fullName evidence="1">ATPase, AAA-type, core</fullName>
    </submittedName>
</protein>
<comment type="caution">
    <text evidence="1">The sequence shown here is derived from an EMBL/GenBank/DDBJ whole genome shotgun (WGS) entry which is preliminary data.</text>
</comment>
<proteinExistence type="predicted"/>
<name>A0A2U1L3B9_ARTAN</name>
<sequence length="79" mass="8983">MNNFVFKIPVAKRGSSHLVRSNSELRRLLVATGNRSILVVEDIDCSVEFHDRADVAAARALAREMNRRQGYQEDQKGLR</sequence>
<accession>A0A2U1L3B9</accession>
<dbReference type="STRING" id="35608.A0A2U1L3B9"/>
<dbReference type="Proteomes" id="UP000245207">
    <property type="component" value="Unassembled WGS sequence"/>
</dbReference>
<reference evidence="1 2" key="1">
    <citation type="journal article" date="2018" name="Mol. Plant">
        <title>The genome of Artemisia annua provides insight into the evolution of Asteraceae family and artemisinin biosynthesis.</title>
        <authorList>
            <person name="Shen Q."/>
            <person name="Zhang L."/>
            <person name="Liao Z."/>
            <person name="Wang S."/>
            <person name="Yan T."/>
            <person name="Shi P."/>
            <person name="Liu M."/>
            <person name="Fu X."/>
            <person name="Pan Q."/>
            <person name="Wang Y."/>
            <person name="Lv Z."/>
            <person name="Lu X."/>
            <person name="Zhang F."/>
            <person name="Jiang W."/>
            <person name="Ma Y."/>
            <person name="Chen M."/>
            <person name="Hao X."/>
            <person name="Li L."/>
            <person name="Tang Y."/>
            <person name="Lv G."/>
            <person name="Zhou Y."/>
            <person name="Sun X."/>
            <person name="Brodelius P.E."/>
            <person name="Rose J.K.C."/>
            <person name="Tang K."/>
        </authorList>
    </citation>
    <scope>NUCLEOTIDE SEQUENCE [LARGE SCALE GENOMIC DNA]</scope>
    <source>
        <strain evidence="2">cv. Huhao1</strain>
        <tissue evidence="1">Leaf</tissue>
    </source>
</reference>
<keyword evidence="2" id="KW-1185">Reference proteome</keyword>
<dbReference type="EMBL" id="PKPP01011799">
    <property type="protein sequence ID" value="PWA43493.1"/>
    <property type="molecule type" value="Genomic_DNA"/>
</dbReference>